<dbReference type="GO" id="GO:0003677">
    <property type="term" value="F:DNA binding"/>
    <property type="evidence" value="ECO:0007669"/>
    <property type="project" value="InterPro"/>
</dbReference>
<gene>
    <name evidence="2" type="ORF">J2S20_002394</name>
</gene>
<evidence type="ECO:0000313" key="2">
    <source>
        <dbReference type="EMBL" id="MDQ0153672.1"/>
    </source>
</evidence>
<evidence type="ECO:0000259" key="1">
    <source>
        <dbReference type="PROSITE" id="PS50943"/>
    </source>
</evidence>
<evidence type="ECO:0000313" key="3">
    <source>
        <dbReference type="Proteomes" id="UP001241537"/>
    </source>
</evidence>
<comment type="caution">
    <text evidence="2">The sequence shown here is derived from an EMBL/GenBank/DDBJ whole genome shotgun (WGS) entry which is preliminary data.</text>
</comment>
<organism evidence="2 3">
    <name type="scientific">Moryella indoligenes</name>
    <dbReference type="NCBI Taxonomy" id="371674"/>
    <lineage>
        <taxon>Bacteria</taxon>
        <taxon>Bacillati</taxon>
        <taxon>Bacillota</taxon>
        <taxon>Clostridia</taxon>
        <taxon>Lachnospirales</taxon>
        <taxon>Lachnospiraceae</taxon>
        <taxon>Moryella</taxon>
    </lineage>
</organism>
<dbReference type="InterPro" id="IPR010982">
    <property type="entry name" value="Lambda_DNA-bd_dom_sf"/>
</dbReference>
<sequence>MGLYEKIRDKAKAKGITISEIEADLGFSRSSIYKWNVNIPGIDRVKKVADYLGVSIEELMK</sequence>
<dbReference type="Gene3D" id="1.10.260.40">
    <property type="entry name" value="lambda repressor-like DNA-binding domains"/>
    <property type="match status" value="1"/>
</dbReference>
<protein>
    <submittedName>
        <fullName evidence="2">Transcriptional regulator with XRE-family HTH domain</fullName>
    </submittedName>
</protein>
<dbReference type="Pfam" id="PF01381">
    <property type="entry name" value="HTH_3"/>
    <property type="match status" value="1"/>
</dbReference>
<name>A0AAE4AMI0_9FIRM</name>
<proteinExistence type="predicted"/>
<dbReference type="RefSeq" id="WP_307255552.1">
    <property type="nucleotide sequence ID" value="NZ_JAUSTO010000031.1"/>
</dbReference>
<keyword evidence="3" id="KW-1185">Reference proteome</keyword>
<dbReference type="EMBL" id="JAUSTO010000031">
    <property type="protein sequence ID" value="MDQ0153672.1"/>
    <property type="molecule type" value="Genomic_DNA"/>
</dbReference>
<dbReference type="SUPFAM" id="SSF47413">
    <property type="entry name" value="lambda repressor-like DNA-binding domains"/>
    <property type="match status" value="1"/>
</dbReference>
<dbReference type="InterPro" id="IPR001387">
    <property type="entry name" value="Cro/C1-type_HTH"/>
</dbReference>
<reference evidence="2" key="1">
    <citation type="submission" date="2023-07" db="EMBL/GenBank/DDBJ databases">
        <title>Genomic Encyclopedia of Type Strains, Phase IV (KMG-IV): sequencing the most valuable type-strain genomes for metagenomic binning, comparative biology and taxonomic classification.</title>
        <authorList>
            <person name="Goeker M."/>
        </authorList>
    </citation>
    <scope>NUCLEOTIDE SEQUENCE</scope>
    <source>
        <strain evidence="2">DSM 19659</strain>
    </source>
</reference>
<dbReference type="AlphaFoldDB" id="A0AAE4AMI0"/>
<dbReference type="Proteomes" id="UP001241537">
    <property type="component" value="Unassembled WGS sequence"/>
</dbReference>
<accession>A0AAE4AMI0</accession>
<feature type="domain" description="HTH cro/C1-type" evidence="1">
    <location>
        <begin position="7"/>
        <end position="59"/>
    </location>
</feature>
<dbReference type="CDD" id="cd00093">
    <property type="entry name" value="HTH_XRE"/>
    <property type="match status" value="1"/>
</dbReference>
<dbReference type="PROSITE" id="PS50943">
    <property type="entry name" value="HTH_CROC1"/>
    <property type="match status" value="1"/>
</dbReference>
<dbReference type="SMART" id="SM00530">
    <property type="entry name" value="HTH_XRE"/>
    <property type="match status" value="1"/>
</dbReference>